<evidence type="ECO:0000313" key="1">
    <source>
        <dbReference type="EMBL" id="KAI3754589.1"/>
    </source>
</evidence>
<organism evidence="1 2">
    <name type="scientific">Smallanthus sonchifolius</name>
    <dbReference type="NCBI Taxonomy" id="185202"/>
    <lineage>
        <taxon>Eukaryota</taxon>
        <taxon>Viridiplantae</taxon>
        <taxon>Streptophyta</taxon>
        <taxon>Embryophyta</taxon>
        <taxon>Tracheophyta</taxon>
        <taxon>Spermatophyta</taxon>
        <taxon>Magnoliopsida</taxon>
        <taxon>eudicotyledons</taxon>
        <taxon>Gunneridae</taxon>
        <taxon>Pentapetalae</taxon>
        <taxon>asterids</taxon>
        <taxon>campanulids</taxon>
        <taxon>Asterales</taxon>
        <taxon>Asteraceae</taxon>
        <taxon>Asteroideae</taxon>
        <taxon>Heliantheae alliance</taxon>
        <taxon>Millerieae</taxon>
        <taxon>Smallanthus</taxon>
    </lineage>
</organism>
<proteinExistence type="predicted"/>
<accession>A0ACB9E6K7</accession>
<reference evidence="1 2" key="2">
    <citation type="journal article" date="2022" name="Mol. Ecol. Resour.">
        <title>The genomes of chicory, endive, great burdock and yacon provide insights into Asteraceae paleo-polyploidization history and plant inulin production.</title>
        <authorList>
            <person name="Fan W."/>
            <person name="Wang S."/>
            <person name="Wang H."/>
            <person name="Wang A."/>
            <person name="Jiang F."/>
            <person name="Liu H."/>
            <person name="Zhao H."/>
            <person name="Xu D."/>
            <person name="Zhang Y."/>
        </authorList>
    </citation>
    <scope>NUCLEOTIDE SEQUENCE [LARGE SCALE GENOMIC DNA]</scope>
    <source>
        <strain evidence="2">cv. Yunnan</strain>
        <tissue evidence="1">Leaves</tissue>
    </source>
</reference>
<comment type="caution">
    <text evidence="1">The sequence shown here is derived from an EMBL/GenBank/DDBJ whole genome shotgun (WGS) entry which is preliminary data.</text>
</comment>
<name>A0ACB9E6K7_9ASTR</name>
<keyword evidence="2" id="KW-1185">Reference proteome</keyword>
<gene>
    <name evidence="1" type="ORF">L1987_54376</name>
</gene>
<dbReference type="EMBL" id="CM042035">
    <property type="protein sequence ID" value="KAI3754589.1"/>
    <property type="molecule type" value="Genomic_DNA"/>
</dbReference>
<sequence>MQTDPEYKLSHHRRFISFLSKVEEIQQIGTSVLNGVYGEALQYHHSKSSSSTIVAAGSNPPLVANHRRKLHLVRFFGFLVTKRSFIRF</sequence>
<reference evidence="2" key="1">
    <citation type="journal article" date="2022" name="Mol. Ecol. Resour.">
        <title>The genomes of chicory, endive, great burdock and yacon provide insights into Asteraceae palaeo-polyploidization history and plant inulin production.</title>
        <authorList>
            <person name="Fan W."/>
            <person name="Wang S."/>
            <person name="Wang H."/>
            <person name="Wang A."/>
            <person name="Jiang F."/>
            <person name="Liu H."/>
            <person name="Zhao H."/>
            <person name="Xu D."/>
            <person name="Zhang Y."/>
        </authorList>
    </citation>
    <scope>NUCLEOTIDE SEQUENCE [LARGE SCALE GENOMIC DNA]</scope>
    <source>
        <strain evidence="2">cv. Yunnan</strain>
    </source>
</reference>
<dbReference type="Proteomes" id="UP001056120">
    <property type="component" value="Linkage Group LG18"/>
</dbReference>
<evidence type="ECO:0000313" key="2">
    <source>
        <dbReference type="Proteomes" id="UP001056120"/>
    </source>
</evidence>
<protein>
    <submittedName>
        <fullName evidence="1">Uncharacterized protein</fullName>
    </submittedName>
</protein>